<dbReference type="InterPro" id="IPR011009">
    <property type="entry name" value="Kinase-like_dom_sf"/>
</dbReference>
<dbReference type="Gene3D" id="1.10.510.10">
    <property type="entry name" value="Transferase(Phosphotransferase) domain 1"/>
    <property type="match status" value="1"/>
</dbReference>
<evidence type="ECO:0008006" key="2">
    <source>
        <dbReference type="Google" id="ProtNLM"/>
    </source>
</evidence>
<reference evidence="1" key="1">
    <citation type="journal article" date="2020" name="Nature">
        <title>Giant virus diversity and host interactions through global metagenomics.</title>
        <authorList>
            <person name="Schulz F."/>
            <person name="Roux S."/>
            <person name="Paez-Espino D."/>
            <person name="Jungbluth S."/>
            <person name="Walsh D.A."/>
            <person name="Denef V.J."/>
            <person name="McMahon K.D."/>
            <person name="Konstantinidis K.T."/>
            <person name="Eloe-Fadrosh E.A."/>
            <person name="Kyrpides N.C."/>
            <person name="Woyke T."/>
        </authorList>
    </citation>
    <scope>NUCLEOTIDE SEQUENCE</scope>
    <source>
        <strain evidence="1">GVMAG-M-3300025880-56</strain>
    </source>
</reference>
<proteinExistence type="predicted"/>
<protein>
    <recommendedName>
        <fullName evidence="2">Protein kinase domain-containing protein</fullName>
    </recommendedName>
</protein>
<dbReference type="EMBL" id="MN740350">
    <property type="protein sequence ID" value="QHU01782.1"/>
    <property type="molecule type" value="Genomic_DNA"/>
</dbReference>
<sequence length="317" mass="37924">MITKHNFLSYNYNFIGKGDQGLIFSIENTDLVLKLVPIKKDEDKYKPKKLLKTFQKIKQVEEKSDIKNFVSILEYKNIFNVNVSKNYDIFIDRFVKNNNFRELLKHEKKTKLITLYEISVYNYAEGVSLLKFMVKEQSSYDKTRAIFQSIIMVICYLDYMNKSFKTFSHGDLDDCNILIGKCKKRNFIYKLNEDTLFAFSTNIKITIIDNFDISLDDTKNNIKKISDLEIIISWMDRRSVIDSDIDHSKFIESFYKKAKPIKVDRNKYTIFEDKKFFVKFSYNYTPKTRHRNYKPNYIKSPFEYFLSNKIFDPFKIL</sequence>
<evidence type="ECO:0000313" key="1">
    <source>
        <dbReference type="EMBL" id="QHU01782.1"/>
    </source>
</evidence>
<name>A0A6C0J808_9ZZZZ</name>
<accession>A0A6C0J808</accession>
<dbReference type="SUPFAM" id="SSF56112">
    <property type="entry name" value="Protein kinase-like (PK-like)"/>
    <property type="match status" value="1"/>
</dbReference>
<dbReference type="AlphaFoldDB" id="A0A6C0J808"/>
<organism evidence="1">
    <name type="scientific">viral metagenome</name>
    <dbReference type="NCBI Taxonomy" id="1070528"/>
    <lineage>
        <taxon>unclassified sequences</taxon>
        <taxon>metagenomes</taxon>
        <taxon>organismal metagenomes</taxon>
    </lineage>
</organism>